<evidence type="ECO:0000313" key="2">
    <source>
        <dbReference type="EMBL" id="KAH0906615.1"/>
    </source>
</evidence>
<dbReference type="InterPro" id="IPR032675">
    <property type="entry name" value="LRR_dom_sf"/>
</dbReference>
<protein>
    <recommendedName>
        <fullName evidence="1">FBD domain-containing protein</fullName>
    </recommendedName>
</protein>
<evidence type="ECO:0000259" key="1">
    <source>
        <dbReference type="SMART" id="SM00579"/>
    </source>
</evidence>
<dbReference type="SMART" id="SM00579">
    <property type="entry name" value="FBD"/>
    <property type="match status" value="1"/>
</dbReference>
<dbReference type="PANTHER" id="PTHR31900:SF36">
    <property type="entry name" value="F-BOX DOMAIN-CONTAINING PROTEIN"/>
    <property type="match status" value="1"/>
</dbReference>
<name>A0ABQ8BP66_BRANA</name>
<proteinExistence type="predicted"/>
<organism evidence="2 3">
    <name type="scientific">Brassica napus</name>
    <name type="common">Rape</name>
    <dbReference type="NCBI Taxonomy" id="3708"/>
    <lineage>
        <taxon>Eukaryota</taxon>
        <taxon>Viridiplantae</taxon>
        <taxon>Streptophyta</taxon>
        <taxon>Embryophyta</taxon>
        <taxon>Tracheophyta</taxon>
        <taxon>Spermatophyta</taxon>
        <taxon>Magnoliopsida</taxon>
        <taxon>eudicotyledons</taxon>
        <taxon>Gunneridae</taxon>
        <taxon>Pentapetalae</taxon>
        <taxon>rosids</taxon>
        <taxon>malvids</taxon>
        <taxon>Brassicales</taxon>
        <taxon>Brassicaceae</taxon>
        <taxon>Brassiceae</taxon>
        <taxon>Brassica</taxon>
    </lineage>
</organism>
<evidence type="ECO:0000313" key="3">
    <source>
        <dbReference type="Proteomes" id="UP000824890"/>
    </source>
</evidence>
<gene>
    <name evidence="2" type="ORF">HID58_038442</name>
</gene>
<dbReference type="Proteomes" id="UP000824890">
    <property type="component" value="Unassembled WGS sequence"/>
</dbReference>
<accession>A0ABQ8BP66</accession>
<dbReference type="Pfam" id="PF08387">
    <property type="entry name" value="FBD"/>
    <property type="match status" value="1"/>
</dbReference>
<keyword evidence="3" id="KW-1185">Reference proteome</keyword>
<dbReference type="InterPro" id="IPR006566">
    <property type="entry name" value="FBD"/>
</dbReference>
<feature type="domain" description="FBD" evidence="1">
    <location>
        <begin position="569"/>
        <end position="638"/>
    </location>
</feature>
<dbReference type="SUPFAM" id="SSF52058">
    <property type="entry name" value="L domain-like"/>
    <property type="match status" value="1"/>
</dbReference>
<reference evidence="2 3" key="1">
    <citation type="submission" date="2021-05" db="EMBL/GenBank/DDBJ databases">
        <title>Genome Assembly of Synthetic Allotetraploid Brassica napus Reveals Homoeologous Exchanges between Subgenomes.</title>
        <authorList>
            <person name="Davis J.T."/>
        </authorList>
    </citation>
    <scope>NUCLEOTIDE SEQUENCE [LARGE SCALE GENOMIC DNA]</scope>
    <source>
        <strain evidence="3">cv. Da-Ae</strain>
        <tissue evidence="2">Seedling</tissue>
    </source>
</reference>
<dbReference type="EMBL" id="JAGKQM010000010">
    <property type="protein sequence ID" value="KAH0906615.1"/>
    <property type="molecule type" value="Genomic_DNA"/>
</dbReference>
<dbReference type="InterPro" id="IPR050232">
    <property type="entry name" value="FBL13/AtMIF1-like"/>
</dbReference>
<dbReference type="InterPro" id="IPR013101">
    <property type="entry name" value="LRR_PRU1-like"/>
</dbReference>
<dbReference type="Pfam" id="PF07723">
    <property type="entry name" value="LRR_2"/>
    <property type="match status" value="3"/>
</dbReference>
<dbReference type="PANTHER" id="PTHR31900">
    <property type="entry name" value="F-BOX/RNI SUPERFAMILY PROTEIN-RELATED"/>
    <property type="match status" value="1"/>
</dbReference>
<dbReference type="Gene3D" id="3.80.10.10">
    <property type="entry name" value="Ribonuclease Inhibitor"/>
    <property type="match status" value="2"/>
</dbReference>
<comment type="caution">
    <text evidence="2">The sequence shown here is derived from an EMBL/GenBank/DDBJ whole genome shotgun (WGS) entry which is preliminary data.</text>
</comment>
<sequence>MSGFVSLCHKTSQDMERAAKINKNMVKRLRLNDLPDELILKIFSMLPNFKESVATHLISEQHENPYNLVSDVTLEYDNEESFVTFMSFYYGSLLSDDDQILERLHLKLNRNYSASDINFWVQVAVNSSVRKLRINLYGGTLVLPSCLSTCTTLKSLILREVTINHVPRGFCLPSLKSLHLFSVEFSQKASNARLLQNYYGINDEVRFCLPSLRSLHLLSAVHYTSGLLTHLLQSCPVLEYLVVSQTERELSPVFSVIPPESRLSSIKSLHLLSVELSNDKAIATLLKTCAGSLEYLVLNRTCYYYSERVSLSSLKSLHLLSPSSNNIACNSLTRLLQSCPVLEYLVVSQTERDYMPMFRVIPPESCLSSIKSLHLSSVKFHGDEYVATLLKRCAALEHLVISRTRYDNVKLYDIDVPTLKSLTINNSREKRTDDDEKENHGFLINAPALQTLNIKDTVSNFLMLEFTPEVTKANIQVICEQSENFIGSLTSVQHLSLCSPNSEIPYRRGSVFPYLEHLELCTCSAGWVNLLASILNESPRLQSLKLMSNHSAQYNDPMSFWDEPVVVPECLLTHLEIFEWRQYENTVQHRKVAACILANATCLKMATFSTRSRNKDHRMVMKLKKLKRISKTCQLVFE</sequence>